<comment type="caution">
    <text evidence="2">The sequence shown here is derived from an EMBL/GenBank/DDBJ whole genome shotgun (WGS) entry which is preliminary data.</text>
</comment>
<protein>
    <submittedName>
        <fullName evidence="2">Uncharacterized protein</fullName>
    </submittedName>
</protein>
<sequence>MTLRKVVNHTQFATRLRAADGSGYRCVAPGKTVQFTGNFDIDGAWVGPAVRCDPQEESASAPGETAKDDGADPTSPAGAPAAEPGRGSSPAAGDTAPQGAGKASQETVTTSPGAGTAPAGAVTTTGGPSLLPGPAYMPPLPVKSGWGPPTLVTG</sequence>
<organism evidence="2 3">
    <name type="scientific">Bailinhaonella thermotolerans</name>
    <dbReference type="NCBI Taxonomy" id="1070861"/>
    <lineage>
        <taxon>Bacteria</taxon>
        <taxon>Bacillati</taxon>
        <taxon>Actinomycetota</taxon>
        <taxon>Actinomycetes</taxon>
        <taxon>Streptosporangiales</taxon>
        <taxon>Streptosporangiaceae</taxon>
        <taxon>Bailinhaonella</taxon>
    </lineage>
</organism>
<reference evidence="2 3" key="1">
    <citation type="submission" date="2018-09" db="EMBL/GenBank/DDBJ databases">
        <title>YIM 75507 draft genome.</title>
        <authorList>
            <person name="Tang S."/>
            <person name="Feng Y."/>
        </authorList>
    </citation>
    <scope>NUCLEOTIDE SEQUENCE [LARGE SCALE GENOMIC DNA]</scope>
    <source>
        <strain evidence="2 3">YIM 75507</strain>
    </source>
</reference>
<dbReference type="AlphaFoldDB" id="A0A3A4ADA2"/>
<feature type="compositionally biased region" description="Low complexity" evidence="1">
    <location>
        <begin position="75"/>
        <end position="93"/>
    </location>
</feature>
<gene>
    <name evidence="2" type="ORF">D5H75_28525</name>
</gene>
<name>A0A3A4ADA2_9ACTN</name>
<feature type="region of interest" description="Disordered" evidence="1">
    <location>
        <begin position="48"/>
        <end position="154"/>
    </location>
</feature>
<proteinExistence type="predicted"/>
<evidence type="ECO:0000313" key="3">
    <source>
        <dbReference type="Proteomes" id="UP000265768"/>
    </source>
</evidence>
<evidence type="ECO:0000256" key="1">
    <source>
        <dbReference type="SAM" id="MobiDB-lite"/>
    </source>
</evidence>
<keyword evidence="3" id="KW-1185">Reference proteome</keyword>
<feature type="compositionally biased region" description="Low complexity" evidence="1">
    <location>
        <begin position="107"/>
        <end position="129"/>
    </location>
</feature>
<accession>A0A3A4ADA2</accession>
<dbReference type="EMBL" id="QZEY01000014">
    <property type="protein sequence ID" value="RJL24737.1"/>
    <property type="molecule type" value="Genomic_DNA"/>
</dbReference>
<evidence type="ECO:0000313" key="2">
    <source>
        <dbReference type="EMBL" id="RJL24737.1"/>
    </source>
</evidence>
<dbReference type="Proteomes" id="UP000265768">
    <property type="component" value="Unassembled WGS sequence"/>
</dbReference>